<evidence type="ECO:0000313" key="2">
    <source>
        <dbReference type="Proteomes" id="UP000185124"/>
    </source>
</evidence>
<dbReference type="EMBL" id="FSQT01000002">
    <property type="protein sequence ID" value="SIN26315.1"/>
    <property type="molecule type" value="Genomic_DNA"/>
</dbReference>
<organism evidence="1 2">
    <name type="scientific">Micromonospora cremea</name>
    <dbReference type="NCBI Taxonomy" id="709881"/>
    <lineage>
        <taxon>Bacteria</taxon>
        <taxon>Bacillati</taxon>
        <taxon>Actinomycetota</taxon>
        <taxon>Actinomycetes</taxon>
        <taxon>Micromonosporales</taxon>
        <taxon>Micromonosporaceae</taxon>
        <taxon>Micromonospora</taxon>
    </lineage>
</organism>
<dbReference type="Proteomes" id="UP000185124">
    <property type="component" value="Unassembled WGS sequence"/>
</dbReference>
<keyword evidence="2" id="KW-1185">Reference proteome</keyword>
<dbReference type="RefSeq" id="WP_143728486.1">
    <property type="nucleotide sequence ID" value="NZ_FSQT01000002.1"/>
</dbReference>
<reference evidence="2" key="1">
    <citation type="submission" date="2016-12" db="EMBL/GenBank/DDBJ databases">
        <authorList>
            <person name="Varghese N."/>
            <person name="Submissions S."/>
        </authorList>
    </citation>
    <scope>NUCLEOTIDE SEQUENCE [LARGE SCALE GENOMIC DNA]</scope>
    <source>
        <strain evidence="2">DSM 45599</strain>
    </source>
</reference>
<evidence type="ECO:0000313" key="1">
    <source>
        <dbReference type="EMBL" id="SIN26315.1"/>
    </source>
</evidence>
<dbReference type="STRING" id="709881.SAMN04489832_4583"/>
<name>A0A1N5ZX60_9ACTN</name>
<sequence>MATTTTMKVNAPLAWHLQTEWEVEASYAQGYADGHAAAERAIAEEIIRAVGVKPYDRRDVIRWLVRTIDRPREAVQLAGQRYRPDLGVVERQMFGELGRVA</sequence>
<accession>A0A1N5ZX60</accession>
<protein>
    <submittedName>
        <fullName evidence="1">Uncharacterized protein</fullName>
    </submittedName>
</protein>
<gene>
    <name evidence="1" type="ORF">SAMN04489832_4583</name>
</gene>
<proteinExistence type="predicted"/>
<dbReference type="AlphaFoldDB" id="A0A1N5ZX60"/>